<sequence length="232" mass="25341" precursor="true">MKQLKISILVIAAFTIGAVFFTSCEKDEDDNPTPNESQFVSLESPYLICAGRNPGGVGFDFEYNGEKGGANNLDSLTVDDFVYDLKIRTIKGEKPNGSLGGAPYIQLSATAQAVNYSAVDTTCKGFTDFTNLNSSNIQNYTLQSDDVSFDISSVQTGSTGSPLMEQLLQEYNKLVIGQKWKEAANNDIADDEPIWIIETPEGRIVKFIVTDFPADPAPTSTGYIAIEWDFVE</sequence>
<name>A0A0S2I4B7_9BACT</name>
<evidence type="ECO:0008006" key="4">
    <source>
        <dbReference type="Google" id="ProtNLM"/>
    </source>
</evidence>
<feature type="signal peptide" evidence="1">
    <location>
        <begin position="1"/>
        <end position="21"/>
    </location>
</feature>
<dbReference type="KEGG" id="blq:L21SP5_03634"/>
<feature type="chain" id="PRO_5006599494" description="Lipoprotein" evidence="1">
    <location>
        <begin position="22"/>
        <end position="232"/>
    </location>
</feature>
<dbReference type="RefSeq" id="WP_057954537.1">
    <property type="nucleotide sequence ID" value="NZ_CP013118.1"/>
</dbReference>
<keyword evidence="3" id="KW-1185">Reference proteome</keyword>
<dbReference type="OrthoDB" id="1404180at2"/>
<dbReference type="STRING" id="1307839.L21SP5_03634"/>
<proteinExistence type="predicted"/>
<evidence type="ECO:0000256" key="1">
    <source>
        <dbReference type="SAM" id="SignalP"/>
    </source>
</evidence>
<keyword evidence="1" id="KW-0732">Signal</keyword>
<dbReference type="EMBL" id="CP013118">
    <property type="protein sequence ID" value="ALO17235.1"/>
    <property type="molecule type" value="Genomic_DNA"/>
</dbReference>
<dbReference type="Proteomes" id="UP000064893">
    <property type="component" value="Chromosome"/>
</dbReference>
<evidence type="ECO:0000313" key="3">
    <source>
        <dbReference type="Proteomes" id="UP000064893"/>
    </source>
</evidence>
<evidence type="ECO:0000313" key="2">
    <source>
        <dbReference type="EMBL" id="ALO17235.1"/>
    </source>
</evidence>
<organism evidence="2 3">
    <name type="scientific">Salinivirga cyanobacteriivorans</name>
    <dbReference type="NCBI Taxonomy" id="1307839"/>
    <lineage>
        <taxon>Bacteria</taxon>
        <taxon>Pseudomonadati</taxon>
        <taxon>Bacteroidota</taxon>
        <taxon>Bacteroidia</taxon>
        <taxon>Bacteroidales</taxon>
        <taxon>Salinivirgaceae</taxon>
        <taxon>Salinivirga</taxon>
    </lineage>
</organism>
<dbReference type="PROSITE" id="PS51257">
    <property type="entry name" value="PROKAR_LIPOPROTEIN"/>
    <property type="match status" value="1"/>
</dbReference>
<accession>A0A0S2I4B7</accession>
<dbReference type="AlphaFoldDB" id="A0A0S2I4B7"/>
<gene>
    <name evidence="2" type="ORF">L21SP5_03634</name>
</gene>
<protein>
    <recommendedName>
        <fullName evidence="4">Lipoprotein</fullName>
    </recommendedName>
</protein>
<reference evidence="2 3" key="1">
    <citation type="submission" date="2015-11" db="EMBL/GenBank/DDBJ databases">
        <title>Description and complete genome sequence of a novel strain predominating in hypersaline microbial mats and representing a new family of the Bacteriodetes phylum.</title>
        <authorList>
            <person name="Spring S."/>
            <person name="Bunk B."/>
            <person name="Sproer C."/>
            <person name="Klenk H.-P."/>
        </authorList>
    </citation>
    <scope>NUCLEOTIDE SEQUENCE [LARGE SCALE GENOMIC DNA]</scope>
    <source>
        <strain evidence="2 3">L21-Spi-D4</strain>
    </source>
</reference>